<evidence type="ECO:0000313" key="2">
    <source>
        <dbReference type="Proteomes" id="UP000182762"/>
    </source>
</evidence>
<name>A0A1I6C034_9BACI</name>
<reference evidence="1 2" key="1">
    <citation type="submission" date="2016-10" db="EMBL/GenBank/DDBJ databases">
        <authorList>
            <person name="Varghese N."/>
            <person name="Submissions S."/>
        </authorList>
    </citation>
    <scope>NUCLEOTIDE SEQUENCE [LARGE SCALE GENOMIC DNA]</scope>
    <source>
        <strain evidence="1 2">DSM 13796</strain>
    </source>
</reference>
<sequence>MSYDLKQINPTKCQLSLNFGISDCYELRKGVCSLYLSEEDAERIKEEEDDIFHDGKVMFCRNLAKDLLDVNYFEDPNFQDDLDYSIKMHPRDCGHFVFSNGQHRTCIAKHLNISFMYVQMENYEIDDSILNCSACNDKERQEIKNKKIKNRIISMLNFIKEKEIPGDFIDQEYMNFKKESSFIK</sequence>
<evidence type="ECO:0000313" key="1">
    <source>
        <dbReference type="EMBL" id="SFQ86552.1"/>
    </source>
</evidence>
<gene>
    <name evidence="1" type="ORF">SAMN02745910_04666</name>
</gene>
<dbReference type="RefSeq" id="WP_061802885.1">
    <property type="nucleotide sequence ID" value="NZ_FOXX01000019.1"/>
</dbReference>
<evidence type="ECO:0008006" key="3">
    <source>
        <dbReference type="Google" id="ProtNLM"/>
    </source>
</evidence>
<dbReference type="EMBL" id="FOXX01000019">
    <property type="protein sequence ID" value="SFQ86552.1"/>
    <property type="molecule type" value="Genomic_DNA"/>
</dbReference>
<organism evidence="1 2">
    <name type="scientific">Priestia endophytica DSM 13796</name>
    <dbReference type="NCBI Taxonomy" id="1121089"/>
    <lineage>
        <taxon>Bacteria</taxon>
        <taxon>Bacillati</taxon>
        <taxon>Bacillota</taxon>
        <taxon>Bacilli</taxon>
        <taxon>Bacillales</taxon>
        <taxon>Bacillaceae</taxon>
        <taxon>Priestia</taxon>
    </lineage>
</organism>
<proteinExistence type="predicted"/>
<accession>A0A1I6C034</accession>
<protein>
    <recommendedName>
        <fullName evidence="3">ParB/Sulfiredoxin domain-containing protein</fullName>
    </recommendedName>
</protein>
<comment type="caution">
    <text evidence="1">The sequence shown here is derived from an EMBL/GenBank/DDBJ whole genome shotgun (WGS) entry which is preliminary data.</text>
</comment>
<dbReference type="GeneID" id="93713191"/>
<keyword evidence="2" id="KW-1185">Reference proteome</keyword>
<dbReference type="Proteomes" id="UP000182762">
    <property type="component" value="Unassembled WGS sequence"/>
</dbReference>